<dbReference type="SUPFAM" id="SSF50494">
    <property type="entry name" value="Trypsin-like serine proteases"/>
    <property type="match status" value="1"/>
</dbReference>
<protein>
    <submittedName>
        <fullName evidence="1">Uncharacterized protein</fullName>
    </submittedName>
</protein>
<dbReference type="EMBL" id="JACHEK010000001">
    <property type="protein sequence ID" value="MBB6142295.1"/>
    <property type="molecule type" value="Genomic_DNA"/>
</dbReference>
<gene>
    <name evidence="1" type="ORF">HNQ77_000233</name>
</gene>
<accession>A0A841JPE7</accession>
<dbReference type="PROSITE" id="PS51257">
    <property type="entry name" value="PROKAR_LIPOPROTEIN"/>
    <property type="match status" value="1"/>
</dbReference>
<dbReference type="OrthoDB" id="104542at2"/>
<evidence type="ECO:0000313" key="1">
    <source>
        <dbReference type="EMBL" id="MBB6142295.1"/>
    </source>
</evidence>
<keyword evidence="2" id="KW-1185">Reference proteome</keyword>
<dbReference type="AlphaFoldDB" id="A0A841JPE7"/>
<name>A0A841JPE7_9BACT</name>
<sequence length="748" mass="75956">MSKRLSRKFAAALPSLLLAIAGCGVGQYSGLGANGGSFSIASSSNSIATNGQVQFTALLPSGEPAAVSWSIAEGENASSLGEGHVDANGLYTPPSAVARDTVHIRVLATLKSDPTSQASQLITVSPGFVQSLLPQNAALTAGNSVEVTAEVAEVNAGKVSWSLSGSSGNGGSGAGAAGVLTNPSCSYSLDQYTTCKVTYTAPSVISSKESVSLSASVNGTNVASPLRILLNADGWNSNPAINQSEQSGAIALGSSGGNDNDYDTFEDRAGTPYIANCCGGTLGALVEDTAKNQYILSNNHVLAESDQGKPGDTIDEPGLIDNGCVPLSQAGSTLRPVGTLKYFVPLASHQSNVDAALAAVSSGAVDPAGSILQLGESTGSGVLASAPPVAGTGEKLDADNLGSLELVKSGRTTGLTCSSVESVDLSIRINYFQDCAETRPYSTKTFTGQIGIAGDHFSDSGDSGALVVDASNAEPVALLFSGGTDGNGAGLSVANPISDVLQELSSQAGSRLTIAGTNQPHKVACVQYETKPSDPFAKLVVPPDAAAHAKFIAETSGQSLLQREAGVLAIASGKSLDSPGEAALIVYTDQSKSFVSVPQSFDGLRTQIVPTTAAAIARDQAPDHPAPTTGIHLSANVLAGASAVVKQYAPEMLRDPAIFGAGVTESQDNPNEPALLVLVDMDRAPASMPQSLGGLRVRYLKLHPFHVTQSKYSSANHASSCALRGLKAVRTGRDASAIDSGSPGFPLN</sequence>
<dbReference type="RefSeq" id="WP_050057544.1">
    <property type="nucleotide sequence ID" value="NZ_JACHEK010000001.1"/>
</dbReference>
<proteinExistence type="predicted"/>
<dbReference type="InterPro" id="IPR009003">
    <property type="entry name" value="Peptidase_S1_PA"/>
</dbReference>
<reference evidence="1 2" key="1">
    <citation type="submission" date="2020-08" db="EMBL/GenBank/DDBJ databases">
        <title>Genomic Encyclopedia of Type Strains, Phase IV (KMG-IV): sequencing the most valuable type-strain genomes for metagenomic binning, comparative biology and taxonomic classification.</title>
        <authorList>
            <person name="Goeker M."/>
        </authorList>
    </citation>
    <scope>NUCLEOTIDE SEQUENCE [LARGE SCALE GENOMIC DNA]</scope>
    <source>
        <strain evidence="1 2">DSM 103733</strain>
    </source>
</reference>
<evidence type="ECO:0000313" key="2">
    <source>
        <dbReference type="Proteomes" id="UP000538666"/>
    </source>
</evidence>
<comment type="caution">
    <text evidence="1">The sequence shown here is derived from an EMBL/GenBank/DDBJ whole genome shotgun (WGS) entry which is preliminary data.</text>
</comment>
<dbReference type="Proteomes" id="UP000538666">
    <property type="component" value="Unassembled WGS sequence"/>
</dbReference>
<organism evidence="1 2">
    <name type="scientific">Silvibacterium bohemicum</name>
    <dbReference type="NCBI Taxonomy" id="1577686"/>
    <lineage>
        <taxon>Bacteria</taxon>
        <taxon>Pseudomonadati</taxon>
        <taxon>Acidobacteriota</taxon>
        <taxon>Terriglobia</taxon>
        <taxon>Terriglobales</taxon>
        <taxon>Acidobacteriaceae</taxon>
        <taxon>Silvibacterium</taxon>
    </lineage>
</organism>